<dbReference type="InterPro" id="IPR001279">
    <property type="entry name" value="Metallo-B-lactamas"/>
</dbReference>
<proteinExistence type="predicted"/>
<reference evidence="6" key="1">
    <citation type="submission" date="2020-05" db="EMBL/GenBank/DDBJ databases">
        <authorList>
            <person name="Chiriac C."/>
            <person name="Salcher M."/>
            <person name="Ghai R."/>
            <person name="Kavagutti S V."/>
        </authorList>
    </citation>
    <scope>NUCLEOTIDE SEQUENCE</scope>
</reference>
<evidence type="ECO:0000256" key="3">
    <source>
        <dbReference type="ARBA" id="ARBA00022801"/>
    </source>
</evidence>
<keyword evidence="3" id="KW-0378">Hydrolase</keyword>
<dbReference type="InterPro" id="IPR051453">
    <property type="entry name" value="MBL_Glyoxalase_II"/>
</dbReference>
<dbReference type="GO" id="GO:0046872">
    <property type="term" value="F:metal ion binding"/>
    <property type="evidence" value="ECO:0007669"/>
    <property type="project" value="UniProtKB-KW"/>
</dbReference>
<comment type="cofactor">
    <cofactor evidence="1">
        <name>Zn(2+)</name>
        <dbReference type="ChEBI" id="CHEBI:29105"/>
    </cofactor>
</comment>
<gene>
    <name evidence="6" type="ORF">UFOPK4057_00498</name>
</gene>
<dbReference type="InterPro" id="IPR036866">
    <property type="entry name" value="RibonucZ/Hydroxyglut_hydro"/>
</dbReference>
<protein>
    <submittedName>
        <fullName evidence="6">Unannotated protein</fullName>
    </submittedName>
</protein>
<dbReference type="EMBL" id="CAFBPC010000092">
    <property type="protein sequence ID" value="CAB5004209.1"/>
    <property type="molecule type" value="Genomic_DNA"/>
</dbReference>
<dbReference type="Gene3D" id="3.60.15.10">
    <property type="entry name" value="Ribonuclease Z/Hydroxyacylglutathione hydrolase-like"/>
    <property type="match status" value="1"/>
</dbReference>
<evidence type="ECO:0000313" key="6">
    <source>
        <dbReference type="EMBL" id="CAB5004209.1"/>
    </source>
</evidence>
<dbReference type="GO" id="GO:0016787">
    <property type="term" value="F:hydrolase activity"/>
    <property type="evidence" value="ECO:0007669"/>
    <property type="project" value="UniProtKB-KW"/>
</dbReference>
<evidence type="ECO:0000256" key="4">
    <source>
        <dbReference type="ARBA" id="ARBA00022833"/>
    </source>
</evidence>
<sequence length="241" mass="26358">MSIQEETSFYFRQLLSGRDFGINNPIAQQMVNFAYLIGDRDTGECVVIDPAYAVRDLIDIAESDGMRITGVMASHYHPDHVGGNMMGHTIEGVSALLEHIQVPIHVNEHEAPWVLKTTGISQTDLCSHSAGDIVKVGQFDITCVHTPGHTPGSQCFLTNGCLISGDTLFLEGCGRTDLPGSNVADMYNSLNTLAQLPDSTVVLPGHQYSAPSAALLSDVKEYNYVFKPKTKEQWLMMFGHD</sequence>
<name>A0A6J7PLC2_9ZZZZ</name>
<organism evidence="6">
    <name type="scientific">freshwater metagenome</name>
    <dbReference type="NCBI Taxonomy" id="449393"/>
    <lineage>
        <taxon>unclassified sequences</taxon>
        <taxon>metagenomes</taxon>
        <taxon>ecological metagenomes</taxon>
    </lineage>
</organism>
<dbReference type="PANTHER" id="PTHR46233:SF3">
    <property type="entry name" value="HYDROXYACYLGLUTATHIONE HYDROLASE GLOC"/>
    <property type="match status" value="1"/>
</dbReference>
<keyword evidence="4" id="KW-0862">Zinc</keyword>
<dbReference type="SUPFAM" id="SSF56281">
    <property type="entry name" value="Metallo-hydrolase/oxidoreductase"/>
    <property type="match status" value="1"/>
</dbReference>
<dbReference type="Pfam" id="PF00753">
    <property type="entry name" value="Lactamase_B"/>
    <property type="match status" value="1"/>
</dbReference>
<dbReference type="SMART" id="SM00849">
    <property type="entry name" value="Lactamase_B"/>
    <property type="match status" value="1"/>
</dbReference>
<keyword evidence="2" id="KW-0479">Metal-binding</keyword>
<dbReference type="AlphaFoldDB" id="A0A6J7PLC2"/>
<accession>A0A6J7PLC2</accession>
<evidence type="ECO:0000259" key="5">
    <source>
        <dbReference type="SMART" id="SM00849"/>
    </source>
</evidence>
<feature type="domain" description="Metallo-beta-lactamase" evidence="5">
    <location>
        <begin position="31"/>
        <end position="206"/>
    </location>
</feature>
<evidence type="ECO:0000256" key="1">
    <source>
        <dbReference type="ARBA" id="ARBA00001947"/>
    </source>
</evidence>
<dbReference type="PANTHER" id="PTHR46233">
    <property type="entry name" value="HYDROXYACYLGLUTATHIONE HYDROLASE GLOC"/>
    <property type="match status" value="1"/>
</dbReference>
<dbReference type="CDD" id="cd16275">
    <property type="entry name" value="BaeB-like_MBL-fold"/>
    <property type="match status" value="1"/>
</dbReference>
<evidence type="ECO:0000256" key="2">
    <source>
        <dbReference type="ARBA" id="ARBA00022723"/>
    </source>
</evidence>